<dbReference type="PROSITE" id="PS00211">
    <property type="entry name" value="ABC_TRANSPORTER_1"/>
    <property type="match status" value="1"/>
</dbReference>
<dbReference type="SMART" id="SM00382">
    <property type="entry name" value="AAA"/>
    <property type="match status" value="1"/>
</dbReference>
<dbReference type="Pfam" id="PF00005">
    <property type="entry name" value="ABC_tran"/>
    <property type="match status" value="1"/>
</dbReference>
<keyword evidence="11" id="KW-1185">Reference proteome</keyword>
<comment type="subcellular location">
    <subcellularLocation>
        <location evidence="1">Cell membrane</location>
        <topology evidence="1">Peripheral membrane protein</topology>
        <orientation evidence="1">Cytoplasmic side</orientation>
    </subcellularLocation>
</comment>
<dbReference type="GO" id="GO:1900753">
    <property type="term" value="P:doxorubicin transport"/>
    <property type="evidence" value="ECO:0007669"/>
    <property type="project" value="InterPro"/>
</dbReference>
<evidence type="ECO:0000256" key="5">
    <source>
        <dbReference type="ARBA" id="ARBA00022840"/>
    </source>
</evidence>
<evidence type="ECO:0000259" key="9">
    <source>
        <dbReference type="PROSITE" id="PS50893"/>
    </source>
</evidence>
<accession>Q8TSF3</accession>
<dbReference type="PROSITE" id="PS50893">
    <property type="entry name" value="ABC_TRANSPORTER_2"/>
    <property type="match status" value="1"/>
</dbReference>
<gene>
    <name evidence="10" type="ordered locus">MA_0845</name>
</gene>
<organism evidence="10 11">
    <name type="scientific">Methanosarcina acetivorans (strain ATCC 35395 / DSM 2834 / JCM 12185 / C2A)</name>
    <dbReference type="NCBI Taxonomy" id="188937"/>
    <lineage>
        <taxon>Archaea</taxon>
        <taxon>Methanobacteriati</taxon>
        <taxon>Methanobacteriota</taxon>
        <taxon>Stenosarchaea group</taxon>
        <taxon>Methanomicrobia</taxon>
        <taxon>Methanosarcinales</taxon>
        <taxon>Methanosarcinaceae</taxon>
        <taxon>Methanosarcina</taxon>
    </lineage>
</organism>
<dbReference type="GO" id="GO:0005524">
    <property type="term" value="F:ATP binding"/>
    <property type="evidence" value="ECO:0007669"/>
    <property type="project" value="UniProtKB-KW"/>
</dbReference>
<evidence type="ECO:0000256" key="4">
    <source>
        <dbReference type="ARBA" id="ARBA00022741"/>
    </source>
</evidence>
<dbReference type="PhylomeDB" id="Q8TSF3"/>
<evidence type="ECO:0000313" key="10">
    <source>
        <dbReference type="EMBL" id="AAM04284.1"/>
    </source>
</evidence>
<keyword evidence="3" id="KW-1003">Cell membrane</keyword>
<dbReference type="InterPro" id="IPR005894">
    <property type="entry name" value="DrrA"/>
</dbReference>
<dbReference type="InterPro" id="IPR003593">
    <property type="entry name" value="AAA+_ATPase"/>
</dbReference>
<keyword evidence="2" id="KW-0813">Transport</keyword>
<keyword evidence="7" id="KW-0472">Membrane</keyword>
<evidence type="ECO:0000256" key="6">
    <source>
        <dbReference type="ARBA" id="ARBA00022967"/>
    </source>
</evidence>
<protein>
    <submittedName>
        <fullName evidence="10">ABC transporter, ATP-binding protein</fullName>
    </submittedName>
</protein>
<dbReference type="GO" id="GO:0005886">
    <property type="term" value="C:plasma membrane"/>
    <property type="evidence" value="ECO:0000318"/>
    <property type="project" value="GO_Central"/>
</dbReference>
<dbReference type="EMBL" id="AE010299">
    <property type="protein sequence ID" value="AAM04284.1"/>
    <property type="molecule type" value="Genomic_DNA"/>
</dbReference>
<dbReference type="SUPFAM" id="SSF52540">
    <property type="entry name" value="P-loop containing nucleoside triphosphate hydrolases"/>
    <property type="match status" value="1"/>
</dbReference>
<evidence type="ECO:0000256" key="3">
    <source>
        <dbReference type="ARBA" id="ARBA00022475"/>
    </source>
</evidence>
<dbReference type="InterPro" id="IPR003439">
    <property type="entry name" value="ABC_transporter-like_ATP-bd"/>
</dbReference>
<keyword evidence="6" id="KW-1278">Translocase</keyword>
<comment type="similarity">
    <text evidence="8">Belongs to the ABC transporter superfamily. Drug exporter-1 (DrugE1) (TC 3.A.1.105) family.</text>
</comment>
<evidence type="ECO:0000256" key="1">
    <source>
        <dbReference type="ARBA" id="ARBA00004413"/>
    </source>
</evidence>
<keyword evidence="4" id="KW-0547">Nucleotide-binding</keyword>
<evidence type="ECO:0000313" key="11">
    <source>
        <dbReference type="Proteomes" id="UP000002487"/>
    </source>
</evidence>
<dbReference type="NCBIfam" id="TIGR01188">
    <property type="entry name" value="drrA"/>
    <property type="match status" value="1"/>
</dbReference>
<feature type="domain" description="ABC transporter" evidence="9">
    <location>
        <begin position="10"/>
        <end position="241"/>
    </location>
</feature>
<dbReference type="InterPro" id="IPR027417">
    <property type="entry name" value="P-loop_NTPase"/>
</dbReference>
<dbReference type="Proteomes" id="UP000002487">
    <property type="component" value="Chromosome"/>
</dbReference>
<name>Q8TSF3_METAC</name>
<dbReference type="FunFam" id="3.40.50.300:FF:000589">
    <property type="entry name" value="ABC transporter, ATP-binding subunit"/>
    <property type="match status" value="1"/>
</dbReference>
<dbReference type="KEGG" id="mac:MA_0845"/>
<proteinExistence type="inferred from homology"/>
<evidence type="ECO:0000256" key="8">
    <source>
        <dbReference type="ARBA" id="ARBA00049985"/>
    </source>
</evidence>
<dbReference type="Gene3D" id="3.40.50.300">
    <property type="entry name" value="P-loop containing nucleotide triphosphate hydrolases"/>
    <property type="match status" value="1"/>
</dbReference>
<dbReference type="STRING" id="188937.MA_0845"/>
<dbReference type="InParanoid" id="Q8TSF3"/>
<evidence type="ECO:0000256" key="2">
    <source>
        <dbReference type="ARBA" id="ARBA00022448"/>
    </source>
</evidence>
<dbReference type="InterPro" id="IPR017871">
    <property type="entry name" value="ABC_transporter-like_CS"/>
</dbReference>
<dbReference type="EnsemblBacteria" id="AAM04284">
    <property type="protein sequence ID" value="AAM04284"/>
    <property type="gene ID" value="MA_0845"/>
</dbReference>
<evidence type="ECO:0000256" key="7">
    <source>
        <dbReference type="ARBA" id="ARBA00023136"/>
    </source>
</evidence>
<sequence length="336" mass="37512">MKVLFDMSAIIVKELTKKFGEFTAVDGVSFSVEPGELFGLLGPNGAGKTTIINMLTTLLLPTAGDAEISGYDLRRDPHEIRNNIGIIFQDPSLDIGLTGMENLEFHAMMYNIGSDERKKRIREVLDVVGLADKADILVENYSGGMKRRLEIARGLIHYPKVLFLDEPTLGLDAQTRRSIWEHIRKLNRNYGTCVILTTHYMEEADFLCDRIAIIDHGKIIALDTPAGLKNCLRGDCVSLTVEGRVELIAAALGEKEWVREIVPNGKTLDVILSDYGTNIPYIFQTAGSLGVGISSINFSKPSLEDVFLRLTGSIIREQEGSRQSARRDRMRRRMLR</sequence>
<dbReference type="PANTHER" id="PTHR43582">
    <property type="entry name" value="LINEARMYCIN RESISTANCE ATP-BINDING PROTEIN LNRL"/>
    <property type="match status" value="1"/>
</dbReference>
<dbReference type="AlphaFoldDB" id="Q8TSF3"/>
<dbReference type="HOGENOM" id="CLU_000604_1_2_2"/>
<dbReference type="PANTHER" id="PTHR43582:SF2">
    <property type="entry name" value="LINEARMYCIN RESISTANCE ATP-BINDING PROTEIN LNRL"/>
    <property type="match status" value="1"/>
</dbReference>
<reference evidence="10 11" key="1">
    <citation type="journal article" date="2002" name="Genome Res.">
        <title>The genome of Methanosarcina acetivorans reveals extensive metabolic and physiological diversity.</title>
        <authorList>
            <person name="Galagan J.E."/>
            <person name="Nusbaum C."/>
            <person name="Roy A."/>
            <person name="Endrizzi M.G."/>
            <person name="Macdonald P."/>
            <person name="FitzHugh W."/>
            <person name="Calvo S."/>
            <person name="Engels R."/>
            <person name="Smirnov S."/>
            <person name="Atnoor D."/>
            <person name="Brown A."/>
            <person name="Allen N."/>
            <person name="Naylor J."/>
            <person name="Stange-Thomann N."/>
            <person name="DeArellano K."/>
            <person name="Johnson R."/>
            <person name="Linton L."/>
            <person name="McEwan P."/>
            <person name="McKernan K."/>
            <person name="Talamas J."/>
            <person name="Tirrell A."/>
            <person name="Ye W."/>
            <person name="Zimmer A."/>
            <person name="Barber R.D."/>
            <person name="Cann I."/>
            <person name="Graham D.E."/>
            <person name="Grahame D.A."/>
            <person name="Guss A."/>
            <person name="Hedderich R."/>
            <person name="Ingram-Smith C."/>
            <person name="Kuettner C.H."/>
            <person name="Krzycki J.A."/>
            <person name="Leigh J.A."/>
            <person name="Li W."/>
            <person name="Liu J."/>
            <person name="Mukhopadhyay B."/>
            <person name="Reeve J.N."/>
            <person name="Smith K."/>
            <person name="Springer T.A."/>
            <person name="Umayam L.A."/>
            <person name="White O."/>
            <person name="White R.H."/>
            <person name="de Macario E.C."/>
            <person name="Ferry J.G."/>
            <person name="Jarrell K.F."/>
            <person name="Jing H."/>
            <person name="Macario A.J.L."/>
            <person name="Paulsen I."/>
            <person name="Pritchett M."/>
            <person name="Sowers K.R."/>
            <person name="Swanson R.V."/>
            <person name="Zinder S.H."/>
            <person name="Lander E."/>
            <person name="Metcalf W.W."/>
            <person name="Birren B."/>
        </authorList>
    </citation>
    <scope>NUCLEOTIDE SEQUENCE [LARGE SCALE GENOMIC DNA]</scope>
    <source>
        <strain evidence="11">ATCC 35395 / DSM 2834 / JCM 12185 / C2A</strain>
    </source>
</reference>
<dbReference type="GO" id="GO:0043215">
    <property type="term" value="P:daunorubicin transport"/>
    <property type="evidence" value="ECO:0007669"/>
    <property type="project" value="InterPro"/>
</dbReference>
<keyword evidence="5 10" id="KW-0067">ATP-binding</keyword>
<dbReference type="GO" id="GO:0016887">
    <property type="term" value="F:ATP hydrolysis activity"/>
    <property type="evidence" value="ECO:0007669"/>
    <property type="project" value="InterPro"/>
</dbReference>